<evidence type="ECO:0000259" key="7">
    <source>
        <dbReference type="Pfam" id="PF00892"/>
    </source>
</evidence>
<reference evidence="8 9" key="1">
    <citation type="journal article" date="2013" name="PLoS Genet.">
        <title>The genome and development-dependent transcriptomes of Pyronema confluens: a window into fungal evolution.</title>
        <authorList>
            <person name="Traeger S."/>
            <person name="Altegoer F."/>
            <person name="Freitag M."/>
            <person name="Gabaldon T."/>
            <person name="Kempken F."/>
            <person name="Kumar A."/>
            <person name="Marcet-Houben M."/>
            <person name="Poggeler S."/>
            <person name="Stajich J.E."/>
            <person name="Nowrousian M."/>
        </authorList>
    </citation>
    <scope>NUCLEOTIDE SEQUENCE [LARGE SCALE GENOMIC DNA]</scope>
    <source>
        <strain evidence="9">CBS 100304</strain>
        <tissue evidence="8">Vegetative mycelium</tissue>
    </source>
</reference>
<dbReference type="InterPro" id="IPR037185">
    <property type="entry name" value="EmrE-like"/>
</dbReference>
<name>U4KVM1_PYROM</name>
<keyword evidence="3 6" id="KW-1133">Transmembrane helix</keyword>
<feature type="transmembrane region" description="Helical" evidence="6">
    <location>
        <begin position="263"/>
        <end position="286"/>
    </location>
</feature>
<feature type="transmembrane region" description="Helical" evidence="6">
    <location>
        <begin position="298"/>
        <end position="322"/>
    </location>
</feature>
<keyword evidence="9" id="KW-1185">Reference proteome</keyword>
<evidence type="ECO:0000256" key="1">
    <source>
        <dbReference type="ARBA" id="ARBA00004141"/>
    </source>
</evidence>
<dbReference type="PANTHER" id="PTHR22911:SF6">
    <property type="entry name" value="SOLUTE CARRIER FAMILY 35 MEMBER G1"/>
    <property type="match status" value="1"/>
</dbReference>
<accession>U4KVM1</accession>
<feature type="region of interest" description="Disordered" evidence="5">
    <location>
        <begin position="1"/>
        <end position="74"/>
    </location>
</feature>
<dbReference type="eggNOG" id="KOG4510">
    <property type="taxonomic scope" value="Eukaryota"/>
</dbReference>
<feature type="transmembrane region" description="Helical" evidence="6">
    <location>
        <begin position="220"/>
        <end position="243"/>
    </location>
</feature>
<feature type="region of interest" description="Disordered" evidence="5">
    <location>
        <begin position="409"/>
        <end position="449"/>
    </location>
</feature>
<proteinExistence type="predicted"/>
<sequence>MFHPRPTHADQAPLLSPTDHGSPTYSRTPSPPSDPPTPGLLSVPSPFLNPPKLGRYPSSPSPAPSPELRLESTSPSPTLLRTLLIRLRARMHTNRGLLLILLAQLFASLMSLTARLLSTGPQRFHALQILFIRQTITAAGCYLWMYLRSTPSAPFGPPEVRWLLIARGLGGFWGVFGLYYSLTYLDLADATVITFLAPIVTGWVCSVIPGLKEPWTKDEAIAGVVSLVGVVAIVRPGAVFGGASPVEGAGQGGGHQVTPEQRLVAVLVALVGVLGASTAYTTIRLIGKRAHPLISVNYFSTWCAIVSLFSLLFIPSVGGFILPQTRKQWLLLGGIGLSGFIMQFCLTKGLQLEKAGRGTNMVYSQMIFALIWERLVWGTSPGFWSMVGSALILGSAVWVGVRKQKETTVISREDEESQREGLLAEEQQQQQERYRDEEENEEILEQGRR</sequence>
<feature type="compositionally biased region" description="Acidic residues" evidence="5">
    <location>
        <begin position="437"/>
        <end position="449"/>
    </location>
</feature>
<dbReference type="SUPFAM" id="SSF103481">
    <property type="entry name" value="Multidrug resistance efflux transporter EmrE"/>
    <property type="match status" value="2"/>
</dbReference>
<feature type="domain" description="EamA" evidence="7">
    <location>
        <begin position="95"/>
        <end position="234"/>
    </location>
</feature>
<feature type="compositionally biased region" description="Pro residues" evidence="5">
    <location>
        <begin position="29"/>
        <end position="38"/>
    </location>
</feature>
<feature type="transmembrane region" description="Helical" evidence="6">
    <location>
        <begin position="187"/>
        <end position="208"/>
    </location>
</feature>
<keyword evidence="2 6" id="KW-0812">Transmembrane</keyword>
<dbReference type="GO" id="GO:0016020">
    <property type="term" value="C:membrane"/>
    <property type="evidence" value="ECO:0007669"/>
    <property type="project" value="UniProtKB-SubCell"/>
</dbReference>
<feature type="transmembrane region" description="Helical" evidence="6">
    <location>
        <begin position="328"/>
        <end position="346"/>
    </location>
</feature>
<dbReference type="PANTHER" id="PTHR22911">
    <property type="entry name" value="ACYL-MALONYL CONDENSING ENZYME-RELATED"/>
    <property type="match status" value="1"/>
</dbReference>
<organism evidence="8 9">
    <name type="scientific">Pyronema omphalodes (strain CBS 100304)</name>
    <name type="common">Pyronema confluens</name>
    <dbReference type="NCBI Taxonomy" id="1076935"/>
    <lineage>
        <taxon>Eukaryota</taxon>
        <taxon>Fungi</taxon>
        <taxon>Dikarya</taxon>
        <taxon>Ascomycota</taxon>
        <taxon>Pezizomycotina</taxon>
        <taxon>Pezizomycetes</taxon>
        <taxon>Pezizales</taxon>
        <taxon>Pyronemataceae</taxon>
        <taxon>Pyronema</taxon>
    </lineage>
</organism>
<keyword evidence="4 6" id="KW-0472">Membrane</keyword>
<dbReference type="EMBL" id="HF935264">
    <property type="protein sequence ID" value="CCX05653.1"/>
    <property type="molecule type" value="Genomic_DNA"/>
</dbReference>
<evidence type="ECO:0000256" key="2">
    <source>
        <dbReference type="ARBA" id="ARBA00022692"/>
    </source>
</evidence>
<dbReference type="AlphaFoldDB" id="U4KVM1"/>
<dbReference type="OrthoDB" id="306876at2759"/>
<dbReference type="Proteomes" id="UP000018144">
    <property type="component" value="Unassembled WGS sequence"/>
</dbReference>
<dbReference type="OMA" id="PIASCYV"/>
<evidence type="ECO:0000256" key="4">
    <source>
        <dbReference type="ARBA" id="ARBA00023136"/>
    </source>
</evidence>
<gene>
    <name evidence="8" type="ORF">PCON_05240</name>
</gene>
<dbReference type="InterPro" id="IPR000620">
    <property type="entry name" value="EamA_dom"/>
</dbReference>
<feature type="transmembrane region" description="Helical" evidence="6">
    <location>
        <begin position="159"/>
        <end position="181"/>
    </location>
</feature>
<evidence type="ECO:0000256" key="6">
    <source>
        <dbReference type="SAM" id="Phobius"/>
    </source>
</evidence>
<comment type="subcellular location">
    <subcellularLocation>
        <location evidence="1">Membrane</location>
        <topology evidence="1">Multi-pass membrane protein</topology>
    </subcellularLocation>
</comment>
<feature type="transmembrane region" description="Helical" evidence="6">
    <location>
        <begin position="96"/>
        <end position="114"/>
    </location>
</feature>
<feature type="domain" description="EamA" evidence="7">
    <location>
        <begin position="265"/>
        <end position="399"/>
    </location>
</feature>
<protein>
    <submittedName>
        <fullName evidence="8">Similar to Uncharacterized membrane protein YMR253C acc. no. Q04835</fullName>
    </submittedName>
</protein>
<dbReference type="Pfam" id="PF00892">
    <property type="entry name" value="EamA"/>
    <property type="match status" value="2"/>
</dbReference>
<evidence type="ECO:0000313" key="8">
    <source>
        <dbReference type="EMBL" id="CCX05653.1"/>
    </source>
</evidence>
<evidence type="ECO:0000313" key="9">
    <source>
        <dbReference type="Proteomes" id="UP000018144"/>
    </source>
</evidence>
<feature type="compositionally biased region" description="Low complexity" evidence="5">
    <location>
        <begin position="420"/>
        <end position="431"/>
    </location>
</feature>
<evidence type="ECO:0000256" key="5">
    <source>
        <dbReference type="SAM" id="MobiDB-lite"/>
    </source>
</evidence>
<feature type="transmembrane region" description="Helical" evidence="6">
    <location>
        <begin position="383"/>
        <end position="401"/>
    </location>
</feature>
<evidence type="ECO:0000256" key="3">
    <source>
        <dbReference type="ARBA" id="ARBA00022989"/>
    </source>
</evidence>